<dbReference type="EMBL" id="KB020773">
    <property type="protein sequence ID" value="ELA31042.1"/>
    <property type="molecule type" value="Genomic_DNA"/>
</dbReference>
<accession>L2FXH6</accession>
<sequence>MPEENAASSHLCAYALDNACDLSLDATAVAAEAFAFVRATMPRRKKYLIMVLARYLGTKPEEVVLHHWHDRIVSVGTRDSQTKVKATASIHSIPTTRAIGNKPTPTKEGEEGNYFLDRLIF</sequence>
<organism evidence="1">
    <name type="scientific">Colletotrichum fructicola (strain Nara gc5)</name>
    <name type="common">Anthracnose fungus</name>
    <name type="synonym">Colletotrichum gloeosporioides (strain Nara gc5)</name>
    <dbReference type="NCBI Taxonomy" id="1213859"/>
    <lineage>
        <taxon>Eukaryota</taxon>
        <taxon>Fungi</taxon>
        <taxon>Dikarya</taxon>
        <taxon>Ascomycota</taxon>
        <taxon>Pezizomycotina</taxon>
        <taxon>Sordariomycetes</taxon>
        <taxon>Hypocreomycetidae</taxon>
        <taxon>Glomerellales</taxon>
        <taxon>Glomerellaceae</taxon>
        <taxon>Colletotrichum</taxon>
        <taxon>Colletotrichum gloeosporioides species complex</taxon>
    </lineage>
</organism>
<proteinExistence type="predicted"/>
<dbReference type="AlphaFoldDB" id="L2FXH6"/>
<gene>
    <name evidence="1" type="ORF">CGGC5_8768</name>
</gene>
<protein>
    <submittedName>
        <fullName evidence="1">Uncharacterized protein</fullName>
    </submittedName>
</protein>
<name>L2FXH6_COLFN</name>
<evidence type="ECO:0000313" key="1">
    <source>
        <dbReference type="EMBL" id="ELA31042.1"/>
    </source>
</evidence>
<dbReference type="HOGENOM" id="CLU_2037899_0_0_1"/>
<reference evidence="1" key="1">
    <citation type="submission" date="2012-08" db="EMBL/GenBank/DDBJ databases">
        <title>Genome analysis of Colletotrichum orbiculare and Colletotrichum fructicola.</title>
        <authorList>
            <person name="Gan P.H.P."/>
            <person name="Ikeda K."/>
            <person name="Irieda H."/>
            <person name="Narusaka M."/>
            <person name="O'Connell R.J."/>
            <person name="Narusaka Y."/>
            <person name="Takano Y."/>
            <person name="Kubo Y."/>
            <person name="Shirasu K."/>
        </authorList>
    </citation>
    <scope>NUCLEOTIDE SEQUENCE</scope>
    <source>
        <strain evidence="1">Nara gc5</strain>
    </source>
</reference>